<dbReference type="PANTHER" id="PTHR46577:SF1">
    <property type="entry name" value="HTH-TYPE TRANSCRIPTIONAL REGULATORY PROTEIN GABR"/>
    <property type="match status" value="1"/>
</dbReference>
<accession>A0A1H6R313</accession>
<dbReference type="STRING" id="64971.SAMN05421831_10347"/>
<keyword evidence="3" id="KW-0805">Transcription regulation</keyword>
<dbReference type="EMBL" id="FNYH01000003">
    <property type="protein sequence ID" value="SEI50221.1"/>
    <property type="molecule type" value="Genomic_DNA"/>
</dbReference>
<feature type="domain" description="HTH gntR-type" evidence="6">
    <location>
        <begin position="11"/>
        <end position="79"/>
    </location>
</feature>
<dbReference type="SUPFAM" id="SSF53383">
    <property type="entry name" value="PLP-dependent transferases"/>
    <property type="match status" value="1"/>
</dbReference>
<evidence type="ECO:0000259" key="6">
    <source>
        <dbReference type="PROSITE" id="PS50949"/>
    </source>
</evidence>
<dbReference type="RefSeq" id="WP_093308709.1">
    <property type="nucleotide sequence ID" value="NZ_FNYH01000003.1"/>
</dbReference>
<keyword evidence="4 7" id="KW-0238">DNA-binding</keyword>
<keyword evidence="7" id="KW-0808">Transferase</keyword>
<dbReference type="GO" id="GO:0003700">
    <property type="term" value="F:DNA-binding transcription factor activity"/>
    <property type="evidence" value="ECO:0007669"/>
    <property type="project" value="InterPro"/>
</dbReference>
<dbReference type="CDD" id="cd07377">
    <property type="entry name" value="WHTH_GntR"/>
    <property type="match status" value="1"/>
</dbReference>
<evidence type="ECO:0000313" key="7">
    <source>
        <dbReference type="EMBL" id="SEI50221.1"/>
    </source>
</evidence>
<gene>
    <name evidence="7" type="ORF">SAMN05421831_10347</name>
</gene>
<dbReference type="InterPro" id="IPR015424">
    <property type="entry name" value="PyrdxlP-dep_Trfase"/>
</dbReference>
<dbReference type="GO" id="GO:0030170">
    <property type="term" value="F:pyridoxal phosphate binding"/>
    <property type="evidence" value="ECO:0007669"/>
    <property type="project" value="InterPro"/>
</dbReference>
<dbReference type="GO" id="GO:0003677">
    <property type="term" value="F:DNA binding"/>
    <property type="evidence" value="ECO:0007669"/>
    <property type="project" value="UniProtKB-KW"/>
</dbReference>
<dbReference type="AlphaFoldDB" id="A0A1H6R313"/>
<evidence type="ECO:0000256" key="3">
    <source>
        <dbReference type="ARBA" id="ARBA00023015"/>
    </source>
</evidence>
<dbReference type="PANTHER" id="PTHR46577">
    <property type="entry name" value="HTH-TYPE TRANSCRIPTIONAL REGULATORY PROTEIN GABR"/>
    <property type="match status" value="1"/>
</dbReference>
<evidence type="ECO:0000256" key="5">
    <source>
        <dbReference type="ARBA" id="ARBA00023163"/>
    </source>
</evidence>
<dbReference type="OrthoDB" id="9804020at2"/>
<reference evidence="8" key="1">
    <citation type="submission" date="2016-10" db="EMBL/GenBank/DDBJ databases">
        <authorList>
            <person name="Varghese N."/>
            <person name="Submissions S."/>
        </authorList>
    </citation>
    <scope>NUCLEOTIDE SEQUENCE [LARGE SCALE GENOMIC DNA]</scope>
    <source>
        <strain evidence="8">DSM 7165</strain>
    </source>
</reference>
<dbReference type="InterPro" id="IPR000524">
    <property type="entry name" value="Tscrpt_reg_HTH_GntR"/>
</dbReference>
<dbReference type="PROSITE" id="PS50949">
    <property type="entry name" value="HTH_GNTR"/>
    <property type="match status" value="1"/>
</dbReference>
<proteinExistence type="inferred from homology"/>
<organism evidence="7 8">
    <name type="scientific">Allopseudospirillum japonicum</name>
    <dbReference type="NCBI Taxonomy" id="64971"/>
    <lineage>
        <taxon>Bacteria</taxon>
        <taxon>Pseudomonadati</taxon>
        <taxon>Pseudomonadota</taxon>
        <taxon>Gammaproteobacteria</taxon>
        <taxon>Oceanospirillales</taxon>
        <taxon>Oceanospirillaceae</taxon>
        <taxon>Allopseudospirillum</taxon>
    </lineage>
</organism>
<dbReference type="InterPro" id="IPR015421">
    <property type="entry name" value="PyrdxlP-dep_Trfase_major"/>
</dbReference>
<keyword evidence="8" id="KW-1185">Reference proteome</keyword>
<keyword evidence="7" id="KW-0032">Aminotransferase</keyword>
<dbReference type="Pfam" id="PF00392">
    <property type="entry name" value="GntR"/>
    <property type="match status" value="1"/>
</dbReference>
<dbReference type="Gene3D" id="3.90.1150.10">
    <property type="entry name" value="Aspartate Aminotransferase, domain 1"/>
    <property type="match status" value="1"/>
</dbReference>
<dbReference type="InterPro" id="IPR015422">
    <property type="entry name" value="PyrdxlP-dep_Trfase_small"/>
</dbReference>
<dbReference type="SUPFAM" id="SSF46785">
    <property type="entry name" value="Winged helix' DNA-binding domain"/>
    <property type="match status" value="1"/>
</dbReference>
<keyword evidence="5" id="KW-0804">Transcription</keyword>
<dbReference type="CDD" id="cd00609">
    <property type="entry name" value="AAT_like"/>
    <property type="match status" value="1"/>
</dbReference>
<dbReference type="InterPro" id="IPR036388">
    <property type="entry name" value="WH-like_DNA-bd_sf"/>
</dbReference>
<evidence type="ECO:0000256" key="1">
    <source>
        <dbReference type="ARBA" id="ARBA00005384"/>
    </source>
</evidence>
<evidence type="ECO:0000256" key="4">
    <source>
        <dbReference type="ARBA" id="ARBA00023125"/>
    </source>
</evidence>
<dbReference type="Proteomes" id="UP000242999">
    <property type="component" value="Unassembled WGS sequence"/>
</dbReference>
<dbReference type="Gene3D" id="3.40.640.10">
    <property type="entry name" value="Type I PLP-dependent aspartate aminotransferase-like (Major domain)"/>
    <property type="match status" value="1"/>
</dbReference>
<dbReference type="SMART" id="SM00345">
    <property type="entry name" value="HTH_GNTR"/>
    <property type="match status" value="1"/>
</dbReference>
<dbReference type="InterPro" id="IPR036390">
    <property type="entry name" value="WH_DNA-bd_sf"/>
</dbReference>
<name>A0A1H6R313_9GAMM</name>
<keyword evidence="2" id="KW-0663">Pyridoxal phosphate</keyword>
<comment type="similarity">
    <text evidence="1">In the C-terminal section; belongs to the class-I pyridoxal-phosphate-dependent aminotransferase family.</text>
</comment>
<dbReference type="GO" id="GO:0008483">
    <property type="term" value="F:transaminase activity"/>
    <property type="evidence" value="ECO:0007669"/>
    <property type="project" value="UniProtKB-KW"/>
</dbReference>
<evidence type="ECO:0000313" key="8">
    <source>
        <dbReference type="Proteomes" id="UP000242999"/>
    </source>
</evidence>
<protein>
    <submittedName>
        <fullName evidence="7">DNA-binding transcriptional regulator, MocR family, contains an aminotransferase domain</fullName>
    </submittedName>
</protein>
<dbReference type="Gene3D" id="1.10.10.10">
    <property type="entry name" value="Winged helix-like DNA-binding domain superfamily/Winged helix DNA-binding domain"/>
    <property type="match status" value="1"/>
</dbReference>
<evidence type="ECO:0000256" key="2">
    <source>
        <dbReference type="ARBA" id="ARBA00022898"/>
    </source>
</evidence>
<dbReference type="Pfam" id="PF00155">
    <property type="entry name" value="Aminotran_1_2"/>
    <property type="match status" value="1"/>
</dbReference>
<sequence>MWIPKLDPLKKPLYQALADALSEAIERQELVPGTRLPTHRALAHALKLTVGTVTRAYAEAERRGLISAQVGRGTYVLDTQTSFQHLSQTPSPLDFSLSLPIPNPQSALWLQQSLLKLSQQGVQNLLEYQNEQGLLAHRQQISHSLQAWGLPIQAERLLICQGGQHAIALALQSVAHAGDVICSSALTYPGMIAAARQLGLKHQGLAFDQQGLIPQAFERQCQHQRPRALYLIPNQDNPTCTCLPLERREAIVQIAREYQVWLLEDDVQLNPSEQRLPSLLELAPERTLHISSFSKLVAGGLRVGMLQVPESLLPHARANLKAQCWMVSPLAPALICQGLADASLLPLIEQQRQEIQARQVLVQNYLGRWQVRAQPWGFNVWLPLPEPWRASQFVDSCRRAGLEVKSAEPFAVGSYPAPQSIRFCISAPAQREQVEQGLEILVHLLEQGCLPHVQTL</sequence>
<dbReference type="InterPro" id="IPR051446">
    <property type="entry name" value="HTH_trans_reg/aminotransferase"/>
</dbReference>
<dbReference type="InterPro" id="IPR004839">
    <property type="entry name" value="Aminotransferase_I/II_large"/>
</dbReference>